<evidence type="ECO:0000256" key="3">
    <source>
        <dbReference type="ARBA" id="ARBA00023242"/>
    </source>
</evidence>
<evidence type="ECO:0000313" key="5">
    <source>
        <dbReference type="Proteomes" id="UP000601435"/>
    </source>
</evidence>
<dbReference type="InterPro" id="IPR013970">
    <property type="entry name" value="Rfa2"/>
</dbReference>
<proteinExistence type="inferred from homology"/>
<reference evidence="4" key="1">
    <citation type="submission" date="2021-02" db="EMBL/GenBank/DDBJ databases">
        <authorList>
            <person name="Dougan E. K."/>
            <person name="Rhodes N."/>
            <person name="Thang M."/>
            <person name="Chan C."/>
        </authorList>
    </citation>
    <scope>NUCLEOTIDE SEQUENCE</scope>
</reference>
<evidence type="ECO:0000256" key="2">
    <source>
        <dbReference type="ARBA" id="ARBA00009761"/>
    </source>
</evidence>
<dbReference type="GO" id="GO:0006281">
    <property type="term" value="P:DNA repair"/>
    <property type="evidence" value="ECO:0007669"/>
    <property type="project" value="InterPro"/>
</dbReference>
<comment type="subcellular location">
    <subcellularLocation>
        <location evidence="1">Nucleus</location>
    </subcellularLocation>
</comment>
<dbReference type="GO" id="GO:0006310">
    <property type="term" value="P:DNA recombination"/>
    <property type="evidence" value="ECO:0007669"/>
    <property type="project" value="InterPro"/>
</dbReference>
<keyword evidence="5" id="KW-1185">Reference proteome</keyword>
<comment type="similarity">
    <text evidence="2">Belongs to the replication factor A protein 3 family.</text>
</comment>
<sequence>MPDAAVAERMNAQLFRQLAPGAAARLAGRCAKDQTSQQWVLTTTDGNNVPLTADDGVELQPQDFVEIVGSKTSEGQLRATVFSGFPSGDVDTELWEKALALAHQPQVRHLFQPA</sequence>
<accession>A0A812KPM2</accession>
<name>A0A812KPM2_9DINO</name>
<dbReference type="GO" id="GO:0003677">
    <property type="term" value="F:DNA binding"/>
    <property type="evidence" value="ECO:0007669"/>
    <property type="project" value="InterPro"/>
</dbReference>
<dbReference type="EMBL" id="CAJNJA010007694">
    <property type="protein sequence ID" value="CAE7227777.1"/>
    <property type="molecule type" value="Genomic_DNA"/>
</dbReference>
<gene>
    <name evidence="4" type="ORF">SNEC2469_LOCUS3325</name>
</gene>
<dbReference type="Gene3D" id="2.40.50.140">
    <property type="entry name" value="Nucleic acid-binding proteins"/>
    <property type="match status" value="1"/>
</dbReference>
<dbReference type="OrthoDB" id="422988at2759"/>
<dbReference type="AlphaFoldDB" id="A0A812KPM2"/>
<dbReference type="GO" id="GO:0031981">
    <property type="term" value="C:nuclear lumen"/>
    <property type="evidence" value="ECO:0007669"/>
    <property type="project" value="UniProtKB-ARBA"/>
</dbReference>
<keyword evidence="3" id="KW-0539">Nucleus</keyword>
<dbReference type="Proteomes" id="UP000601435">
    <property type="component" value="Unassembled WGS sequence"/>
</dbReference>
<protein>
    <submittedName>
        <fullName evidence="4">Uncharacterized protein</fullName>
    </submittedName>
</protein>
<dbReference type="GO" id="GO:0006260">
    <property type="term" value="P:DNA replication"/>
    <property type="evidence" value="ECO:0007669"/>
    <property type="project" value="InterPro"/>
</dbReference>
<dbReference type="InterPro" id="IPR012340">
    <property type="entry name" value="NA-bd_OB-fold"/>
</dbReference>
<evidence type="ECO:0000256" key="1">
    <source>
        <dbReference type="ARBA" id="ARBA00004123"/>
    </source>
</evidence>
<organism evidence="4 5">
    <name type="scientific">Symbiodinium necroappetens</name>
    <dbReference type="NCBI Taxonomy" id="1628268"/>
    <lineage>
        <taxon>Eukaryota</taxon>
        <taxon>Sar</taxon>
        <taxon>Alveolata</taxon>
        <taxon>Dinophyceae</taxon>
        <taxon>Suessiales</taxon>
        <taxon>Symbiodiniaceae</taxon>
        <taxon>Symbiodinium</taxon>
    </lineage>
</organism>
<evidence type="ECO:0000313" key="4">
    <source>
        <dbReference type="EMBL" id="CAE7227777.1"/>
    </source>
</evidence>
<dbReference type="Pfam" id="PF08661">
    <property type="entry name" value="Rep_fac-A_3"/>
    <property type="match status" value="1"/>
</dbReference>
<comment type="caution">
    <text evidence="4">The sequence shown here is derived from an EMBL/GenBank/DDBJ whole genome shotgun (WGS) entry which is preliminary data.</text>
</comment>